<dbReference type="EMBL" id="RJKM01000001">
    <property type="protein sequence ID" value="ROP35745.1"/>
    <property type="molecule type" value="Genomic_DNA"/>
</dbReference>
<accession>A0A3N1GZL3</accession>
<dbReference type="Pfam" id="PF13450">
    <property type="entry name" value="NAD_binding_8"/>
    <property type="match status" value="1"/>
</dbReference>
<keyword evidence="18" id="KW-1185">Reference proteome</keyword>
<keyword evidence="3" id="KW-0153">Cholesterol metabolism</keyword>
<keyword evidence="4" id="KW-0285">Flavoprotein</keyword>
<protein>
    <recommendedName>
        <fullName evidence="14">Cholesterol oxidase</fullName>
        <ecNumber evidence="13">1.1.3.6</ecNumber>
        <ecNumber evidence="11">5.3.3.1</ecNumber>
    </recommendedName>
    <alternativeName>
        <fullName evidence="15">Cholesterol isomerase</fullName>
    </alternativeName>
</protein>
<dbReference type="Gene3D" id="3.50.50.60">
    <property type="entry name" value="FAD/NAD(P)-binding domain"/>
    <property type="match status" value="1"/>
</dbReference>
<dbReference type="SUPFAM" id="SSF51905">
    <property type="entry name" value="FAD/NAD(P)-binding domain"/>
    <property type="match status" value="1"/>
</dbReference>
<dbReference type="EC" id="5.3.3.1" evidence="11"/>
<organism evidence="17 18">
    <name type="scientific">Saccharothrix texasensis</name>
    <dbReference type="NCBI Taxonomy" id="103734"/>
    <lineage>
        <taxon>Bacteria</taxon>
        <taxon>Bacillati</taxon>
        <taxon>Actinomycetota</taxon>
        <taxon>Actinomycetes</taxon>
        <taxon>Pseudonocardiales</taxon>
        <taxon>Pseudonocardiaceae</taxon>
        <taxon>Saccharothrix</taxon>
    </lineage>
</organism>
<evidence type="ECO:0000256" key="4">
    <source>
        <dbReference type="ARBA" id="ARBA00022630"/>
    </source>
</evidence>
<evidence type="ECO:0000256" key="3">
    <source>
        <dbReference type="ARBA" id="ARBA00022548"/>
    </source>
</evidence>
<reference evidence="17 18" key="1">
    <citation type="submission" date="2018-11" db="EMBL/GenBank/DDBJ databases">
        <title>Sequencing the genomes of 1000 actinobacteria strains.</title>
        <authorList>
            <person name="Klenk H.-P."/>
        </authorList>
    </citation>
    <scope>NUCLEOTIDE SEQUENCE [LARGE SCALE GENOMIC DNA]</scope>
    <source>
        <strain evidence="17 18">DSM 44231</strain>
    </source>
</reference>
<dbReference type="PANTHER" id="PTHR47470">
    <property type="entry name" value="CHOLESTEROL OXIDASE"/>
    <property type="match status" value="1"/>
</dbReference>
<dbReference type="PANTHER" id="PTHR47470:SF1">
    <property type="entry name" value="FAD-DEPENDENT OXIDOREDUCTASE 2 FAD BINDING DOMAIN-CONTAINING PROTEIN"/>
    <property type="match status" value="1"/>
</dbReference>
<evidence type="ECO:0000256" key="8">
    <source>
        <dbReference type="ARBA" id="ARBA00023166"/>
    </source>
</evidence>
<sequence length="514" mass="55402">MSNRRATTPAGPDHVDREERHGVVIIGSGVGGSVTAFRLAEAGVDNVVLERGRRWPITPAENTFPRWPSPDPRLLWVGRRPPVPLLSRVPWLGSVTDAAAQKLLPRSTGLLDVLPHRNLTIVCGAGVGGGTLVYGGMLPQPRAEVFRRAFPAELDYEEFDRTYYPRARSRLGATEFPDDLLARSEYRSSEIWRDALVDAGLSPERVLSTFDFDRVRAELNGTARPSAVIGQYFLTGCDSGSKLSVDRTYLERAEATGRTEVRPLHEVTGISQLADGRYHLVVDHLDTGGAVLEKVAITCDRLVLAAGGVHTARMLVTAKATGGLPRLNEFVGAQWGTNGDQMYTVKVKAMPPGGPHGGPPAFLTRSRDGTAMVTHGGGGGLGKSWILVPGMGLPDRFGRWTWCSVTGRPQLEWARGSDESAHRATKDLVHQMARHVDGGATVHDPLAAHPVVLHPLGGAVLTKATDAYGRLHGYDGLYCLDSALMPGSTAAVNPVLTIAAVVERCLDHVVDDFR</sequence>
<keyword evidence="6" id="KW-0560">Oxidoreductase</keyword>
<dbReference type="Gene3D" id="3.30.410.10">
    <property type="entry name" value="Cholesterol Oxidase, domain 2"/>
    <property type="match status" value="1"/>
</dbReference>
<comment type="caution">
    <text evidence="17">The sequence shown here is derived from an EMBL/GenBank/DDBJ whole genome shotgun (WGS) entry which is preliminary data.</text>
</comment>
<evidence type="ECO:0000256" key="5">
    <source>
        <dbReference type="ARBA" id="ARBA00022827"/>
    </source>
</evidence>
<keyword evidence="10" id="KW-0413">Isomerase</keyword>
<dbReference type="Pfam" id="PF05199">
    <property type="entry name" value="GMC_oxred_C"/>
    <property type="match status" value="1"/>
</dbReference>
<feature type="domain" description="Glucose-methanol-choline oxidoreductase C-terminal" evidence="16">
    <location>
        <begin position="451"/>
        <end position="501"/>
    </location>
</feature>
<evidence type="ECO:0000256" key="13">
    <source>
        <dbReference type="ARBA" id="ARBA00049723"/>
    </source>
</evidence>
<evidence type="ECO:0000256" key="9">
    <source>
        <dbReference type="ARBA" id="ARBA00023221"/>
    </source>
</evidence>
<dbReference type="InterPro" id="IPR052542">
    <property type="entry name" value="Cholesterol_Oxidase"/>
</dbReference>
<keyword evidence="5" id="KW-0274">FAD</keyword>
<dbReference type="EC" id="1.1.3.6" evidence="13"/>
<evidence type="ECO:0000256" key="15">
    <source>
        <dbReference type="ARBA" id="ARBA00049778"/>
    </source>
</evidence>
<keyword evidence="8" id="KW-1207">Sterol metabolism</keyword>
<evidence type="ECO:0000256" key="10">
    <source>
        <dbReference type="ARBA" id="ARBA00023235"/>
    </source>
</evidence>
<evidence type="ECO:0000259" key="16">
    <source>
        <dbReference type="Pfam" id="PF05199"/>
    </source>
</evidence>
<keyword evidence="7" id="KW-0443">Lipid metabolism</keyword>
<evidence type="ECO:0000256" key="2">
    <source>
        <dbReference type="ARBA" id="ARBA00010790"/>
    </source>
</evidence>
<comment type="similarity">
    <text evidence="2">Belongs to the GMC oxidoreductase family.</text>
</comment>
<dbReference type="RefSeq" id="WP_170184948.1">
    <property type="nucleotide sequence ID" value="NZ_RJKM01000001.1"/>
</dbReference>
<evidence type="ECO:0000256" key="6">
    <source>
        <dbReference type="ARBA" id="ARBA00023002"/>
    </source>
</evidence>
<evidence type="ECO:0000256" key="14">
    <source>
        <dbReference type="ARBA" id="ARBA00049744"/>
    </source>
</evidence>
<gene>
    <name evidence="17" type="ORF">EDD40_0996</name>
</gene>
<comment type="cofactor">
    <cofactor evidence="1">
        <name>FAD</name>
        <dbReference type="ChEBI" id="CHEBI:57692"/>
    </cofactor>
</comment>
<evidence type="ECO:0000313" key="17">
    <source>
        <dbReference type="EMBL" id="ROP35745.1"/>
    </source>
</evidence>
<keyword evidence="9" id="KW-0753">Steroid metabolism</keyword>
<evidence type="ECO:0000313" key="18">
    <source>
        <dbReference type="Proteomes" id="UP000268727"/>
    </source>
</evidence>
<evidence type="ECO:0000256" key="1">
    <source>
        <dbReference type="ARBA" id="ARBA00001974"/>
    </source>
</evidence>
<dbReference type="GO" id="GO:0016995">
    <property type="term" value="F:cholesterol oxidase activity"/>
    <property type="evidence" value="ECO:0007669"/>
    <property type="project" value="UniProtKB-EC"/>
</dbReference>
<dbReference type="GO" id="GO:0004769">
    <property type="term" value="F:steroid Delta-isomerase activity"/>
    <property type="evidence" value="ECO:0007669"/>
    <property type="project" value="UniProtKB-EC"/>
</dbReference>
<evidence type="ECO:0000256" key="7">
    <source>
        <dbReference type="ARBA" id="ARBA00023098"/>
    </source>
</evidence>
<dbReference type="GO" id="GO:0008203">
    <property type="term" value="P:cholesterol metabolic process"/>
    <property type="evidence" value="ECO:0007669"/>
    <property type="project" value="UniProtKB-KW"/>
</dbReference>
<proteinExistence type="inferred from homology"/>
<dbReference type="InterPro" id="IPR036188">
    <property type="entry name" value="FAD/NAD-bd_sf"/>
</dbReference>
<dbReference type="InterPro" id="IPR007867">
    <property type="entry name" value="GMC_OxRtase_C"/>
</dbReference>
<evidence type="ECO:0000256" key="11">
    <source>
        <dbReference type="ARBA" id="ARBA00038856"/>
    </source>
</evidence>
<comment type="pathway">
    <text evidence="12">Steroid metabolism; cholesterol degradation.</text>
</comment>
<dbReference type="Proteomes" id="UP000268727">
    <property type="component" value="Unassembled WGS sequence"/>
</dbReference>
<dbReference type="AlphaFoldDB" id="A0A3N1GZL3"/>
<evidence type="ECO:0000256" key="12">
    <source>
        <dbReference type="ARBA" id="ARBA00049645"/>
    </source>
</evidence>
<name>A0A3N1GZL3_9PSEU</name>